<reference evidence="1 2" key="1">
    <citation type="submission" date="2018-12" db="EMBL/GenBank/DDBJ databases">
        <authorList>
            <consortium name="Pathogen Informatics"/>
        </authorList>
    </citation>
    <scope>NUCLEOTIDE SEQUENCE [LARGE SCALE GENOMIC DNA]</scope>
    <source>
        <strain evidence="1 2">NCTC6180</strain>
    </source>
</reference>
<organism evidence="1 2">
    <name type="scientific">Streptococcus equi subsp. zooepidemicus</name>
    <dbReference type="NCBI Taxonomy" id="40041"/>
    <lineage>
        <taxon>Bacteria</taxon>
        <taxon>Bacillati</taxon>
        <taxon>Bacillota</taxon>
        <taxon>Bacilli</taxon>
        <taxon>Lactobacillales</taxon>
        <taxon>Streptococcaceae</taxon>
        <taxon>Streptococcus</taxon>
    </lineage>
</organism>
<evidence type="ECO:0000313" key="2">
    <source>
        <dbReference type="Proteomes" id="UP000269903"/>
    </source>
</evidence>
<gene>
    <name evidence="1" type="ORF">NCTC6180_01710</name>
</gene>
<dbReference type="EMBL" id="LR134317">
    <property type="protein sequence ID" value="VEF09036.1"/>
    <property type="molecule type" value="Genomic_DNA"/>
</dbReference>
<name>A0A7Z8ZXH1_STRSZ</name>
<proteinExistence type="predicted"/>
<dbReference type="AlphaFoldDB" id="A0A7Z8ZXH1"/>
<sequence>MFNTGGYNSLSSDDQALDAEYSLGLIKSALKSVLESEHVDLKAFKGLSISSQLPAAKTAVNTALMEKLHQLLPGDYFIDLAGLPTAASIDELLDSQLYIYYRESHWTTGYALDRGAFQQL</sequence>
<evidence type="ECO:0000313" key="1">
    <source>
        <dbReference type="EMBL" id="VEF09036.1"/>
    </source>
</evidence>
<protein>
    <submittedName>
        <fullName evidence="1">Alpha-galactosidase</fullName>
    </submittedName>
</protein>
<dbReference type="Proteomes" id="UP000269903">
    <property type="component" value="Chromosome"/>
</dbReference>
<accession>A0A7Z8ZXH1</accession>
<dbReference type="RefSeq" id="WP_232013888.1">
    <property type="nucleotide sequence ID" value="NZ_LR134317.1"/>
</dbReference>